<dbReference type="PROSITE" id="PS51371">
    <property type="entry name" value="CBS"/>
    <property type="match status" value="1"/>
</dbReference>
<dbReference type="EMBL" id="CAJGYO010000007">
    <property type="protein sequence ID" value="CAD6246160.1"/>
    <property type="molecule type" value="Genomic_DNA"/>
</dbReference>
<dbReference type="InterPro" id="IPR000644">
    <property type="entry name" value="CBS_dom"/>
</dbReference>
<evidence type="ECO:0000313" key="4">
    <source>
        <dbReference type="EMBL" id="CAD6246160.1"/>
    </source>
</evidence>
<name>A0A811PNN6_9POAL</name>
<gene>
    <name evidence="4" type="ORF">NCGR_LOCUS30430</name>
</gene>
<feature type="compositionally biased region" description="Polar residues" evidence="2">
    <location>
        <begin position="183"/>
        <end position="200"/>
    </location>
</feature>
<dbReference type="AlphaFoldDB" id="A0A811PNN6"/>
<dbReference type="OrthoDB" id="4564at2759"/>
<sequence>MALCKGSGLVGRLYAPTPSLMIGATVGAIFGGSAEELVNLRFQVSQAMAKHYVKVTPTFTIEEATRLMQEKQQSCVLVVYNEDFLEGIVTLDDLCCKRFVPSENSDSTQANSSTLDVNSSLVSSCLTRGFQFHGNERGLVTRFPEKDLSTAKVLMEVKGIKQLPVVKRDAGRRNDARRKSLSGGRQYTRENFQQTTANGH</sequence>
<comment type="caution">
    <text evidence="4">The sequence shown here is derived from an EMBL/GenBank/DDBJ whole genome shotgun (WGS) entry which is preliminary data.</text>
</comment>
<organism evidence="4 5">
    <name type="scientific">Miscanthus lutarioriparius</name>
    <dbReference type="NCBI Taxonomy" id="422564"/>
    <lineage>
        <taxon>Eukaryota</taxon>
        <taxon>Viridiplantae</taxon>
        <taxon>Streptophyta</taxon>
        <taxon>Embryophyta</taxon>
        <taxon>Tracheophyta</taxon>
        <taxon>Spermatophyta</taxon>
        <taxon>Magnoliopsida</taxon>
        <taxon>Liliopsida</taxon>
        <taxon>Poales</taxon>
        <taxon>Poaceae</taxon>
        <taxon>PACMAD clade</taxon>
        <taxon>Panicoideae</taxon>
        <taxon>Andropogonodae</taxon>
        <taxon>Andropogoneae</taxon>
        <taxon>Saccharinae</taxon>
        <taxon>Miscanthus</taxon>
    </lineage>
</organism>
<proteinExistence type="predicted"/>
<protein>
    <recommendedName>
        <fullName evidence="3">CBS domain-containing protein</fullName>
    </recommendedName>
</protein>
<dbReference type="PANTHER" id="PTHR43427">
    <property type="entry name" value="CHLORIDE CHANNEL PROTEIN CLC-E"/>
    <property type="match status" value="1"/>
</dbReference>
<dbReference type="InterPro" id="IPR046342">
    <property type="entry name" value="CBS_dom_sf"/>
</dbReference>
<dbReference type="GO" id="GO:0009507">
    <property type="term" value="C:chloroplast"/>
    <property type="evidence" value="ECO:0007669"/>
    <property type="project" value="TreeGrafter"/>
</dbReference>
<feature type="compositionally biased region" description="Basic and acidic residues" evidence="2">
    <location>
        <begin position="168"/>
        <end position="178"/>
    </location>
</feature>
<dbReference type="Proteomes" id="UP000604825">
    <property type="component" value="Unassembled WGS sequence"/>
</dbReference>
<feature type="region of interest" description="Disordered" evidence="2">
    <location>
        <begin position="168"/>
        <end position="200"/>
    </location>
</feature>
<dbReference type="Pfam" id="PF00571">
    <property type="entry name" value="CBS"/>
    <property type="match status" value="1"/>
</dbReference>
<feature type="domain" description="CBS" evidence="3">
    <location>
        <begin position="48"/>
        <end position="107"/>
    </location>
</feature>
<evidence type="ECO:0000313" key="5">
    <source>
        <dbReference type="Proteomes" id="UP000604825"/>
    </source>
</evidence>
<dbReference type="SUPFAM" id="SSF54631">
    <property type="entry name" value="CBS-domain pair"/>
    <property type="match status" value="1"/>
</dbReference>
<keyword evidence="1" id="KW-0129">CBS domain</keyword>
<dbReference type="Gene3D" id="3.10.580.10">
    <property type="entry name" value="CBS-domain"/>
    <property type="match status" value="1"/>
</dbReference>
<evidence type="ECO:0000259" key="3">
    <source>
        <dbReference type="PROSITE" id="PS51371"/>
    </source>
</evidence>
<evidence type="ECO:0000256" key="2">
    <source>
        <dbReference type="SAM" id="MobiDB-lite"/>
    </source>
</evidence>
<dbReference type="PANTHER" id="PTHR43427:SF13">
    <property type="entry name" value="CHLORIDE CHANNEL PROTEIN"/>
    <property type="match status" value="1"/>
</dbReference>
<dbReference type="InterPro" id="IPR050368">
    <property type="entry name" value="ClC-type_chloride_channel"/>
</dbReference>
<evidence type="ECO:0000256" key="1">
    <source>
        <dbReference type="PROSITE-ProRule" id="PRU00703"/>
    </source>
</evidence>
<accession>A0A811PNN6</accession>
<keyword evidence="5" id="KW-1185">Reference proteome</keyword>
<reference evidence="4" key="1">
    <citation type="submission" date="2020-10" db="EMBL/GenBank/DDBJ databases">
        <authorList>
            <person name="Han B."/>
            <person name="Lu T."/>
            <person name="Zhao Q."/>
            <person name="Huang X."/>
            <person name="Zhao Y."/>
        </authorList>
    </citation>
    <scope>NUCLEOTIDE SEQUENCE</scope>
</reference>
<dbReference type="GO" id="GO:0005794">
    <property type="term" value="C:Golgi apparatus"/>
    <property type="evidence" value="ECO:0007669"/>
    <property type="project" value="TreeGrafter"/>
</dbReference>